<sequence length="89" mass="9717">MQLDVFGLLESGLPYDRRDHMADQTEGSNFRVRFSRGEAVAYVRSGFGTVEEGDRWLGVESGGDGDSSRETGSGKVAAERLHISREAHG</sequence>
<feature type="region of interest" description="Disordered" evidence="1">
    <location>
        <begin position="55"/>
        <end position="89"/>
    </location>
</feature>
<evidence type="ECO:0000256" key="1">
    <source>
        <dbReference type="SAM" id="MobiDB-lite"/>
    </source>
</evidence>
<dbReference type="AlphaFoldDB" id="A0ABD0UK37"/>
<gene>
    <name evidence="2" type="ORF">M5K25_016427</name>
</gene>
<name>A0ABD0UK37_DENTH</name>
<accession>A0ABD0UK37</accession>
<dbReference type="Proteomes" id="UP001552299">
    <property type="component" value="Unassembled WGS sequence"/>
</dbReference>
<evidence type="ECO:0000313" key="3">
    <source>
        <dbReference type="Proteomes" id="UP001552299"/>
    </source>
</evidence>
<comment type="caution">
    <text evidence="2">The sequence shown here is derived from an EMBL/GenBank/DDBJ whole genome shotgun (WGS) entry which is preliminary data.</text>
</comment>
<dbReference type="EMBL" id="JANQDX010000013">
    <property type="protein sequence ID" value="KAL0912998.1"/>
    <property type="molecule type" value="Genomic_DNA"/>
</dbReference>
<reference evidence="2 3" key="1">
    <citation type="journal article" date="2024" name="Plant Biotechnol. J.">
        <title>Dendrobium thyrsiflorum genome and its molecular insights into genes involved in important horticultural traits.</title>
        <authorList>
            <person name="Chen B."/>
            <person name="Wang J.Y."/>
            <person name="Zheng P.J."/>
            <person name="Li K.L."/>
            <person name="Liang Y.M."/>
            <person name="Chen X.F."/>
            <person name="Zhang C."/>
            <person name="Zhao X."/>
            <person name="He X."/>
            <person name="Zhang G.Q."/>
            <person name="Liu Z.J."/>
            <person name="Xu Q."/>
        </authorList>
    </citation>
    <scope>NUCLEOTIDE SEQUENCE [LARGE SCALE GENOMIC DNA]</scope>
    <source>
        <strain evidence="2">GZMU011</strain>
    </source>
</reference>
<organism evidence="2 3">
    <name type="scientific">Dendrobium thyrsiflorum</name>
    <name type="common">Pinecone-like raceme dendrobium</name>
    <name type="synonym">Orchid</name>
    <dbReference type="NCBI Taxonomy" id="117978"/>
    <lineage>
        <taxon>Eukaryota</taxon>
        <taxon>Viridiplantae</taxon>
        <taxon>Streptophyta</taxon>
        <taxon>Embryophyta</taxon>
        <taxon>Tracheophyta</taxon>
        <taxon>Spermatophyta</taxon>
        <taxon>Magnoliopsida</taxon>
        <taxon>Liliopsida</taxon>
        <taxon>Asparagales</taxon>
        <taxon>Orchidaceae</taxon>
        <taxon>Epidendroideae</taxon>
        <taxon>Malaxideae</taxon>
        <taxon>Dendrobiinae</taxon>
        <taxon>Dendrobium</taxon>
    </lineage>
</organism>
<proteinExistence type="predicted"/>
<feature type="compositionally biased region" description="Basic and acidic residues" evidence="1">
    <location>
        <begin position="77"/>
        <end position="89"/>
    </location>
</feature>
<protein>
    <submittedName>
        <fullName evidence="2">Uncharacterized protein</fullName>
    </submittedName>
</protein>
<evidence type="ECO:0000313" key="2">
    <source>
        <dbReference type="EMBL" id="KAL0912998.1"/>
    </source>
</evidence>
<keyword evidence="3" id="KW-1185">Reference proteome</keyword>